<evidence type="ECO:0000256" key="5">
    <source>
        <dbReference type="ARBA" id="ARBA00023010"/>
    </source>
</evidence>
<feature type="transmembrane region" description="Helical" evidence="7">
    <location>
        <begin position="176"/>
        <end position="200"/>
    </location>
</feature>
<proteinExistence type="inferred from homology"/>
<keyword evidence="7" id="KW-1003">Cell membrane</keyword>
<keyword evidence="6 7" id="KW-0472">Membrane</keyword>
<feature type="transmembrane region" description="Helical" evidence="7">
    <location>
        <begin position="31"/>
        <end position="49"/>
    </location>
</feature>
<comment type="subunit">
    <text evidence="7">The Tat system comprises two distinct complexes: a TatABC complex, containing multiple copies of TatA, TatB and TatC subunits, and a separate TatA complex, containing only TatA subunits. Substrates initially bind to the TatABC complex, which probably triggers association of the separate TatA complex to form the active translocon.</text>
</comment>
<organism evidence="9 10">
    <name type="scientific">Actinospica durhamensis</name>
    <dbReference type="NCBI Taxonomy" id="1508375"/>
    <lineage>
        <taxon>Bacteria</taxon>
        <taxon>Bacillati</taxon>
        <taxon>Actinomycetota</taxon>
        <taxon>Actinomycetes</taxon>
        <taxon>Catenulisporales</taxon>
        <taxon>Actinospicaceae</taxon>
        <taxon>Actinospica</taxon>
    </lineage>
</organism>
<dbReference type="GO" id="GO:0009977">
    <property type="term" value="F:proton motive force dependent protein transmembrane transporter activity"/>
    <property type="evidence" value="ECO:0007669"/>
    <property type="project" value="TreeGrafter"/>
</dbReference>
<keyword evidence="7" id="KW-0813">Transport</keyword>
<reference evidence="9" key="1">
    <citation type="submission" date="2021-04" db="EMBL/GenBank/DDBJ databases">
        <title>Genome based classification of Actinospica acidithermotolerans sp. nov., an actinobacterium isolated from an Indonesian hot spring.</title>
        <authorList>
            <person name="Kusuma A.B."/>
            <person name="Putra K.E."/>
            <person name="Nafisah S."/>
            <person name="Loh J."/>
            <person name="Nouioui I."/>
            <person name="Goodfellow M."/>
        </authorList>
    </citation>
    <scope>NUCLEOTIDE SEQUENCE</scope>
    <source>
        <strain evidence="9">CSCA 57</strain>
    </source>
</reference>
<dbReference type="Pfam" id="PF00902">
    <property type="entry name" value="TatC"/>
    <property type="match status" value="1"/>
</dbReference>
<dbReference type="NCBIfam" id="TIGR00945">
    <property type="entry name" value="tatC"/>
    <property type="match status" value="1"/>
</dbReference>
<keyword evidence="5 7" id="KW-0811">Translocation</keyword>
<dbReference type="HAMAP" id="MF_00902">
    <property type="entry name" value="TatC"/>
    <property type="match status" value="1"/>
</dbReference>
<evidence type="ECO:0000256" key="8">
    <source>
        <dbReference type="SAM" id="MobiDB-lite"/>
    </source>
</evidence>
<protein>
    <recommendedName>
        <fullName evidence="7">Sec-independent protein translocase protein TatC</fullName>
    </recommendedName>
</protein>
<evidence type="ECO:0000256" key="1">
    <source>
        <dbReference type="ARBA" id="ARBA00004141"/>
    </source>
</evidence>
<gene>
    <name evidence="7 9" type="primary">tatC</name>
    <name evidence="9" type="ORF">KDL01_10270</name>
</gene>
<evidence type="ECO:0000256" key="7">
    <source>
        <dbReference type="HAMAP-Rule" id="MF_00902"/>
    </source>
</evidence>
<keyword evidence="4 7" id="KW-1133">Transmembrane helix</keyword>
<keyword evidence="10" id="KW-1185">Reference proteome</keyword>
<dbReference type="PANTHER" id="PTHR30371">
    <property type="entry name" value="SEC-INDEPENDENT PROTEIN TRANSLOCASE PROTEIN TATC"/>
    <property type="match status" value="1"/>
</dbReference>
<keyword evidence="2 7" id="KW-0812">Transmembrane</keyword>
<dbReference type="Proteomes" id="UP000675781">
    <property type="component" value="Unassembled WGS sequence"/>
</dbReference>
<dbReference type="InterPro" id="IPR002033">
    <property type="entry name" value="TatC"/>
</dbReference>
<dbReference type="GO" id="GO:0065002">
    <property type="term" value="P:intracellular protein transmembrane transport"/>
    <property type="evidence" value="ECO:0007669"/>
    <property type="project" value="TreeGrafter"/>
</dbReference>
<feature type="transmembrane region" description="Helical" evidence="7">
    <location>
        <begin position="212"/>
        <end position="229"/>
    </location>
</feature>
<evidence type="ECO:0000256" key="6">
    <source>
        <dbReference type="ARBA" id="ARBA00023136"/>
    </source>
</evidence>
<feature type="transmembrane region" description="Helical" evidence="7">
    <location>
        <begin position="235"/>
        <end position="255"/>
    </location>
</feature>
<feature type="transmembrane region" description="Helical" evidence="7">
    <location>
        <begin position="93"/>
        <end position="115"/>
    </location>
</feature>
<evidence type="ECO:0000313" key="9">
    <source>
        <dbReference type="EMBL" id="MBR7833650.1"/>
    </source>
</evidence>
<keyword evidence="3 7" id="KW-0653">Protein transport</keyword>
<feature type="region of interest" description="Disordered" evidence="8">
    <location>
        <begin position="265"/>
        <end position="297"/>
    </location>
</feature>
<dbReference type="PRINTS" id="PR01840">
    <property type="entry name" value="TATCFAMILY"/>
</dbReference>
<comment type="function">
    <text evidence="7">Part of the twin-arginine translocation (Tat) system that transports large folded proteins containing a characteristic twin-arginine motif in their signal peptide across membranes. Together with TatB, TatC is part of a receptor directly interacting with Tat signal peptides.</text>
</comment>
<evidence type="ECO:0000256" key="4">
    <source>
        <dbReference type="ARBA" id="ARBA00022989"/>
    </source>
</evidence>
<evidence type="ECO:0000256" key="2">
    <source>
        <dbReference type="ARBA" id="ARBA00022692"/>
    </source>
</evidence>
<name>A0A941EME1_9ACTN</name>
<evidence type="ECO:0000256" key="3">
    <source>
        <dbReference type="ARBA" id="ARBA00022927"/>
    </source>
</evidence>
<dbReference type="GO" id="GO:0043953">
    <property type="term" value="P:protein transport by the Tat complex"/>
    <property type="evidence" value="ECO:0007669"/>
    <property type="project" value="UniProtKB-UniRule"/>
</dbReference>
<feature type="compositionally biased region" description="Basic and acidic residues" evidence="8">
    <location>
        <begin position="288"/>
        <end position="297"/>
    </location>
</feature>
<evidence type="ECO:0000313" key="10">
    <source>
        <dbReference type="Proteomes" id="UP000675781"/>
    </source>
</evidence>
<accession>A0A941EME1</accession>
<dbReference type="GO" id="GO:0033281">
    <property type="term" value="C:TAT protein transport complex"/>
    <property type="evidence" value="ECO:0007669"/>
    <property type="project" value="UniProtKB-UniRule"/>
</dbReference>
<comment type="caution">
    <text evidence="9">The sequence shown here is derived from an EMBL/GenBank/DDBJ whole genome shotgun (WGS) entry which is preliminary data.</text>
</comment>
<dbReference type="PANTHER" id="PTHR30371:SF0">
    <property type="entry name" value="SEC-INDEPENDENT PROTEIN TRANSLOCASE PROTEIN TATC, CHLOROPLASTIC-RELATED"/>
    <property type="match status" value="1"/>
</dbReference>
<comment type="subcellular location">
    <subcellularLocation>
        <location evidence="7">Cell membrane</location>
        <topology evidence="7">Multi-pass membrane protein</topology>
    </subcellularLocation>
    <subcellularLocation>
        <location evidence="1">Membrane</location>
        <topology evidence="1">Multi-pass membrane protein</topology>
    </subcellularLocation>
</comment>
<dbReference type="AlphaFoldDB" id="A0A941EME1"/>
<dbReference type="RefSeq" id="WP_212528171.1">
    <property type="nucleotide sequence ID" value="NZ_JAGSOG010000036.1"/>
</dbReference>
<dbReference type="EMBL" id="JAGSOG010000036">
    <property type="protein sequence ID" value="MBR7833650.1"/>
    <property type="molecule type" value="Genomic_DNA"/>
</dbReference>
<comment type="similarity">
    <text evidence="7">Belongs to the TatC family.</text>
</comment>
<feature type="transmembrane region" description="Helical" evidence="7">
    <location>
        <begin position="127"/>
        <end position="156"/>
    </location>
</feature>
<sequence>MAGKAGRSADDATRMPLVEHIRELRNRLMKAALAVLIGAVIGFIFRGQILHSLEGPVCNIQGLSGVGQKNSRCPDGALVFSGATSQVNLSFKIAMYVGVVLGSPVWLYQIWAFLAPGLYKKEKKYSLAFILTAVPLFLAGVAVCYELFPVIMHVLLTFLNGAGASTMLDASQYMTFILQMMTVFGVSFVLPLVLVLFNFIGILSSKAMRKHWRVVVLACFVFGAIAVPTGDPFGMSALALPLVVLYFAAVGVSEVNDRRRARRRAAMPGAGLSPDEATDLDLTPAPIERAESLEDIL</sequence>